<evidence type="ECO:0008006" key="4">
    <source>
        <dbReference type="Google" id="ProtNLM"/>
    </source>
</evidence>
<organism evidence="2 3">
    <name type="scientific">Granulicatella elegans ATCC 700633</name>
    <dbReference type="NCBI Taxonomy" id="626369"/>
    <lineage>
        <taxon>Bacteria</taxon>
        <taxon>Bacillati</taxon>
        <taxon>Bacillota</taxon>
        <taxon>Bacilli</taxon>
        <taxon>Lactobacillales</taxon>
        <taxon>Carnobacteriaceae</taxon>
        <taxon>Granulicatella</taxon>
    </lineage>
</organism>
<keyword evidence="3" id="KW-1185">Reference proteome</keyword>
<dbReference type="HOGENOM" id="CLU_136788_4_3_9"/>
<sequence length="87" mass="10259">MLLFQLIRLLLRAIDLYILLITIYIVLTWLPQAQNTKLARWLQALCEPYLSYFDKIRIGMFGFSAIFGILFLQFVKLGIIQIAKFIF</sequence>
<keyword evidence="1" id="KW-0812">Transmembrane</keyword>
<evidence type="ECO:0000256" key="1">
    <source>
        <dbReference type="SAM" id="Phobius"/>
    </source>
</evidence>
<dbReference type="OrthoDB" id="47652at2"/>
<keyword evidence="1" id="KW-0472">Membrane</keyword>
<comment type="caution">
    <text evidence="2">The sequence shown here is derived from an EMBL/GenBank/DDBJ whole genome shotgun (WGS) entry which is preliminary data.</text>
</comment>
<dbReference type="Pfam" id="PF02325">
    <property type="entry name" value="CCB3_YggT"/>
    <property type="match status" value="1"/>
</dbReference>
<accession>D0BLB3</accession>
<name>D0BLB3_9LACT</name>
<protein>
    <recommendedName>
        <fullName evidence="4">YggT family protein</fullName>
    </recommendedName>
</protein>
<gene>
    <name evidence="2" type="ORF">HMPREF0446_00748</name>
</gene>
<feature type="transmembrane region" description="Helical" evidence="1">
    <location>
        <begin position="58"/>
        <end position="79"/>
    </location>
</feature>
<evidence type="ECO:0000313" key="2">
    <source>
        <dbReference type="EMBL" id="EEW93866.1"/>
    </source>
</evidence>
<reference evidence="2" key="2">
    <citation type="submission" date="2011-10" db="EMBL/GenBank/DDBJ databases">
        <title>The Genome Sequence of Granulicatella elegans ATCC 700633.</title>
        <authorList>
            <consortium name="The Broad Institute Genome Sequencing Platform"/>
            <consortium name="The Broad Institute Genome Sequencing Center for Infectious Disease"/>
            <person name="Earl A."/>
            <person name="Ward D."/>
            <person name="Feldgarden M."/>
            <person name="Gevers D."/>
            <person name="Sibley C.D."/>
            <person name="Field T.R."/>
            <person name="Grinwis M."/>
            <person name="Eshaghurshan C.S."/>
            <person name="Surette M.G."/>
            <person name="Young S.K."/>
            <person name="Zeng Q."/>
            <person name="Gargeya S."/>
            <person name="Fitzgerald M."/>
            <person name="Haas B."/>
            <person name="Abouelleil A."/>
            <person name="Alvarado L."/>
            <person name="Arachchi H.M."/>
            <person name="Berlin A."/>
            <person name="Brown A."/>
            <person name="Chapman S.B."/>
            <person name="Chen Z."/>
            <person name="Dunbar C."/>
            <person name="Freedman E."/>
            <person name="Gearin G."/>
            <person name="Goldberg J."/>
            <person name="Griggs A."/>
            <person name="Gujja S."/>
            <person name="Heiman D."/>
            <person name="Howarth C."/>
            <person name="Larson L."/>
            <person name="Lui A."/>
            <person name="MacDonald P.J.P."/>
            <person name="Montmayeur A."/>
            <person name="Murphy C."/>
            <person name="Neiman D."/>
            <person name="Pearson M."/>
            <person name="Priest M."/>
            <person name="Roberts A."/>
            <person name="Saif S."/>
            <person name="Shea T."/>
            <person name="Shenoy N."/>
            <person name="Sisk P."/>
            <person name="Stolte C."/>
            <person name="Sykes S."/>
            <person name="Wortman J."/>
            <person name="Nusbaum C."/>
            <person name="Birren B."/>
        </authorList>
    </citation>
    <scope>NUCLEOTIDE SEQUENCE [LARGE SCALE GENOMIC DNA]</scope>
    <source>
        <strain evidence="2">ATCC 700633</strain>
    </source>
</reference>
<dbReference type="InterPro" id="IPR003425">
    <property type="entry name" value="CCB3/YggT"/>
</dbReference>
<feature type="transmembrane region" description="Helical" evidence="1">
    <location>
        <begin position="9"/>
        <end position="30"/>
    </location>
</feature>
<dbReference type="RefSeq" id="WP_006703021.1">
    <property type="nucleotide sequence ID" value="NZ_KI391971.1"/>
</dbReference>
<evidence type="ECO:0000313" key="3">
    <source>
        <dbReference type="Proteomes" id="UP000002939"/>
    </source>
</evidence>
<proteinExistence type="predicted"/>
<dbReference type="eggNOG" id="COG0762">
    <property type="taxonomic scope" value="Bacteria"/>
</dbReference>
<reference evidence="2" key="1">
    <citation type="submission" date="2009-09" db="EMBL/GenBank/DDBJ databases">
        <authorList>
            <consortium name="The Broad Institute Genome Sequencing Platform"/>
            <person name="Ward D."/>
            <person name="Feldgarden M."/>
            <person name="Earl A."/>
            <person name="Young S.K."/>
            <person name="Zeng Q."/>
            <person name="Koehrsen M."/>
            <person name="Alvarado L."/>
            <person name="Berlin A."/>
            <person name="Bochicchio J."/>
            <person name="Borenstein D."/>
            <person name="Chapman S.B."/>
            <person name="Chen Z."/>
            <person name="Engels R."/>
            <person name="Freedman E."/>
            <person name="Gellesch M."/>
            <person name="Goldberg J."/>
            <person name="Griggs A."/>
            <person name="Gujja S."/>
            <person name="Heilman E."/>
            <person name="Heiman D."/>
            <person name="Hepburn T."/>
            <person name="Howarth C."/>
            <person name="Jen D."/>
            <person name="Larson L."/>
            <person name="Lewis B."/>
            <person name="Mehta T."/>
            <person name="Park D."/>
            <person name="Pearson M."/>
            <person name="Roberts A."/>
            <person name="Saif S."/>
            <person name="Shea T."/>
            <person name="Shenoy N."/>
            <person name="Sisk P."/>
            <person name="Stolte C."/>
            <person name="Sykes S."/>
            <person name="Thomson T."/>
            <person name="Walk T."/>
            <person name="White J."/>
            <person name="Yandava C."/>
            <person name="Sibley C.D."/>
            <person name="Field T.R."/>
            <person name="Grinwis M."/>
            <person name="Eshaghurshan C.S."/>
            <person name="Surette M.G."/>
            <person name="Haas B."/>
            <person name="Nusbaum C."/>
            <person name="Birren B."/>
        </authorList>
    </citation>
    <scope>NUCLEOTIDE SEQUENCE [LARGE SCALE GENOMIC DNA]</scope>
    <source>
        <strain evidence="2">ATCC 700633</strain>
    </source>
</reference>
<dbReference type="AlphaFoldDB" id="D0BLB3"/>
<keyword evidence="1" id="KW-1133">Transmembrane helix</keyword>
<dbReference type="GO" id="GO:0016020">
    <property type="term" value="C:membrane"/>
    <property type="evidence" value="ECO:0007669"/>
    <property type="project" value="InterPro"/>
</dbReference>
<dbReference type="EMBL" id="ACRF02000011">
    <property type="protein sequence ID" value="EEW93866.1"/>
    <property type="molecule type" value="Genomic_DNA"/>
</dbReference>
<dbReference type="STRING" id="626369.HMPREF0446_00748"/>
<dbReference type="Proteomes" id="UP000002939">
    <property type="component" value="Unassembled WGS sequence"/>
</dbReference>